<dbReference type="PANTHER" id="PTHR11552:SF227">
    <property type="entry name" value="GLUCOSE DEHYDROGENASE [FAD, QUINONE]-LIKE PROTEIN"/>
    <property type="match status" value="1"/>
</dbReference>
<evidence type="ECO:0000256" key="1">
    <source>
        <dbReference type="ARBA" id="ARBA00010790"/>
    </source>
</evidence>
<proteinExistence type="inferred from homology"/>
<feature type="non-terminal residue" evidence="5">
    <location>
        <position position="497"/>
    </location>
</feature>
<dbReference type="SUPFAM" id="SSF54373">
    <property type="entry name" value="FAD-linked reductases, C-terminal domain"/>
    <property type="match status" value="1"/>
</dbReference>
<keyword evidence="3" id="KW-0285">Flavoprotein</keyword>
<feature type="domain" description="Glucose-methanol-choline oxidoreductase N-terminal" evidence="4">
    <location>
        <begin position="101"/>
        <end position="124"/>
    </location>
</feature>
<comment type="similarity">
    <text evidence="1 3">Belongs to the GMC oxidoreductase family.</text>
</comment>
<dbReference type="GO" id="GO:0016614">
    <property type="term" value="F:oxidoreductase activity, acting on CH-OH group of donors"/>
    <property type="evidence" value="ECO:0007669"/>
    <property type="project" value="InterPro"/>
</dbReference>
<dbReference type="PANTHER" id="PTHR11552">
    <property type="entry name" value="GLUCOSE-METHANOL-CHOLINE GMC OXIDOREDUCTASE"/>
    <property type="match status" value="1"/>
</dbReference>
<accession>A0A7R9KXQ1</accession>
<name>A0A7R9KXQ1_9ACAR</name>
<dbReference type="PIRSF" id="PIRSF000137">
    <property type="entry name" value="Alcohol_oxidase"/>
    <property type="match status" value="1"/>
</dbReference>
<comment type="cofactor">
    <cofactor evidence="2">
        <name>FAD</name>
        <dbReference type="ChEBI" id="CHEBI:57692"/>
    </cofactor>
</comment>
<dbReference type="InterPro" id="IPR012132">
    <property type="entry name" value="GMC_OxRdtase"/>
</dbReference>
<dbReference type="SUPFAM" id="SSF51905">
    <property type="entry name" value="FAD/NAD(P)-binding domain"/>
    <property type="match status" value="1"/>
</dbReference>
<feature type="binding site" evidence="2">
    <location>
        <position position="103"/>
    </location>
    <ligand>
        <name>FAD</name>
        <dbReference type="ChEBI" id="CHEBI:57692"/>
    </ligand>
</feature>
<dbReference type="InterPro" id="IPR036188">
    <property type="entry name" value="FAD/NAD-bd_sf"/>
</dbReference>
<dbReference type="Gene3D" id="3.30.560.10">
    <property type="entry name" value="Glucose Oxidase, domain 3"/>
    <property type="match status" value="1"/>
</dbReference>
<dbReference type="Gene3D" id="3.50.50.60">
    <property type="entry name" value="FAD/NAD(P)-binding domain"/>
    <property type="match status" value="1"/>
</dbReference>
<dbReference type="PROSITE" id="PS00623">
    <property type="entry name" value="GMC_OXRED_1"/>
    <property type="match status" value="1"/>
</dbReference>
<keyword evidence="6" id="KW-1185">Reference proteome</keyword>
<dbReference type="EMBL" id="OC862510">
    <property type="protein sequence ID" value="CAD7630294.1"/>
    <property type="molecule type" value="Genomic_DNA"/>
</dbReference>
<sequence length="497" mass="55309">MTRQQIHDSFADRILTKSTYDFIVVGAGSAGAIVACRLANKYGNNILLLEAGGAQDAVLTDIPGMFVYSSKDSSRFWHYVNQPQPEVGQAFFNRQVTESMGRVLGGGSTMNRMIYNRGNHKYYDSIVSDFGANGWSYAEVLPYFKLSENNTDPNVSSVYHGRNGPVGVSSPDIIDPMLLAWQKAIIEQGFPIVDINGRTQYGTNNSKGWSETIYSQLILRNVKHMPRFKYSIRVVCDQGPMAYGVEMTMGYKHYTIEAKQEVIVSAGTYGSAHLLQLSGIGPRELLNTVGVGPVWADLPVGQHLQNHIGFAIPMLIVNASAVLPAPQLNVQQMYQALFGQHTGPLASQNIAYLLFNSSVNSDWTYPDIMNEVTLVTQHGLGSVNGAPIGEQRKSEWDSYFEHLSYNNFLEVSPVLLRPKSVGSVWINTTDPYALPVINNNYLKHPDDRRALLDAISYAYYVIEETSVRQYAYVNPQPMPGCRYCPTGPVWQCQSYHN</sequence>
<evidence type="ECO:0000313" key="6">
    <source>
        <dbReference type="Proteomes" id="UP000759131"/>
    </source>
</evidence>
<gene>
    <name evidence="5" type="ORF">OSB1V03_LOCUS10707</name>
</gene>
<keyword evidence="2 3" id="KW-0274">FAD</keyword>
<dbReference type="InterPro" id="IPR007867">
    <property type="entry name" value="GMC_OxRtase_C"/>
</dbReference>
<dbReference type="AlphaFoldDB" id="A0A7R9KXQ1"/>
<reference evidence="5" key="1">
    <citation type="submission" date="2020-11" db="EMBL/GenBank/DDBJ databases">
        <authorList>
            <person name="Tran Van P."/>
        </authorList>
    </citation>
    <scope>NUCLEOTIDE SEQUENCE</scope>
</reference>
<dbReference type="Proteomes" id="UP000759131">
    <property type="component" value="Unassembled WGS sequence"/>
</dbReference>
<dbReference type="GO" id="GO:0050660">
    <property type="term" value="F:flavin adenine dinucleotide binding"/>
    <property type="evidence" value="ECO:0007669"/>
    <property type="project" value="InterPro"/>
</dbReference>
<dbReference type="Pfam" id="PF00732">
    <property type="entry name" value="GMC_oxred_N"/>
    <property type="match status" value="1"/>
</dbReference>
<dbReference type="EMBL" id="CAJPIZ010007935">
    <property type="protein sequence ID" value="CAG2110724.1"/>
    <property type="molecule type" value="Genomic_DNA"/>
</dbReference>
<protein>
    <recommendedName>
        <fullName evidence="4">Glucose-methanol-choline oxidoreductase N-terminal domain-containing protein</fullName>
    </recommendedName>
</protein>
<dbReference type="Pfam" id="PF05199">
    <property type="entry name" value="GMC_oxred_C"/>
    <property type="match status" value="1"/>
</dbReference>
<evidence type="ECO:0000256" key="2">
    <source>
        <dbReference type="PIRSR" id="PIRSR000137-2"/>
    </source>
</evidence>
<dbReference type="OrthoDB" id="6512184at2759"/>
<dbReference type="InterPro" id="IPR000172">
    <property type="entry name" value="GMC_OxRdtase_N"/>
</dbReference>
<organism evidence="5">
    <name type="scientific">Medioppia subpectinata</name>
    <dbReference type="NCBI Taxonomy" id="1979941"/>
    <lineage>
        <taxon>Eukaryota</taxon>
        <taxon>Metazoa</taxon>
        <taxon>Ecdysozoa</taxon>
        <taxon>Arthropoda</taxon>
        <taxon>Chelicerata</taxon>
        <taxon>Arachnida</taxon>
        <taxon>Acari</taxon>
        <taxon>Acariformes</taxon>
        <taxon>Sarcoptiformes</taxon>
        <taxon>Oribatida</taxon>
        <taxon>Brachypylina</taxon>
        <taxon>Oppioidea</taxon>
        <taxon>Oppiidae</taxon>
        <taxon>Medioppia</taxon>
    </lineage>
</organism>
<evidence type="ECO:0000313" key="5">
    <source>
        <dbReference type="EMBL" id="CAD7630294.1"/>
    </source>
</evidence>
<evidence type="ECO:0000259" key="4">
    <source>
        <dbReference type="PROSITE" id="PS00623"/>
    </source>
</evidence>
<evidence type="ECO:0000256" key="3">
    <source>
        <dbReference type="RuleBase" id="RU003968"/>
    </source>
</evidence>